<name>A0A644ZKF3_9ZZZZ</name>
<protein>
    <submittedName>
        <fullName evidence="1">Uncharacterized protein</fullName>
    </submittedName>
</protein>
<dbReference type="AlphaFoldDB" id="A0A644ZKF3"/>
<sequence length="471" mass="51649">MNDDDEIVGIVATKYTEAARVNNEYNGRTKIEGFALPLDDDDKVDYDKLTVTGAVDSLEDIEEDDVIVLFAGAGQKTTNADTEKLVIQVVRDTVEGKITKTNSDGQFYINDKYYSKSQFADYPFVVGEEGTYFLDHKGQLVDFEELDSNEPKDYAVITEVLNGSYNTTAGRIALDAEITLVNNSGDEVTYKFDDKAKVGTEYVFDKRGTDLTVVNDDDDLKVNAALDANDVIKYSLNSKGKISKITMVKDNPDTSPAAKTDITGKSYVFASNVVVFNLDGTDVEVVDVNDLGEKVFIITSKTNKNGEIEMLFVKGLGASDTYAFITSAGTAWNDDDVIVQSLTAYVKGVEVFYETEFDTKASNYDTVKVPSHLIDKAKIVKLDLDGDTVTGATTQSAIDAGKVTRVRDGRIELNGVWYTLADDVAVYILDDGEFDVVGDASSVYYDAQVAVYAFDADNIADDVVEILFIFE</sequence>
<organism evidence="1">
    <name type="scientific">bioreactor metagenome</name>
    <dbReference type="NCBI Taxonomy" id="1076179"/>
    <lineage>
        <taxon>unclassified sequences</taxon>
        <taxon>metagenomes</taxon>
        <taxon>ecological metagenomes</taxon>
    </lineage>
</organism>
<proteinExistence type="predicted"/>
<dbReference type="EMBL" id="VSSQ01009345">
    <property type="protein sequence ID" value="MPM41362.1"/>
    <property type="molecule type" value="Genomic_DNA"/>
</dbReference>
<reference evidence="1" key="1">
    <citation type="submission" date="2019-08" db="EMBL/GenBank/DDBJ databases">
        <authorList>
            <person name="Kucharzyk K."/>
            <person name="Murdoch R.W."/>
            <person name="Higgins S."/>
            <person name="Loffler F."/>
        </authorList>
    </citation>
    <scope>NUCLEOTIDE SEQUENCE</scope>
</reference>
<comment type="caution">
    <text evidence="1">The sequence shown here is derived from an EMBL/GenBank/DDBJ whole genome shotgun (WGS) entry which is preliminary data.</text>
</comment>
<gene>
    <name evidence="1" type="ORF">SDC9_88017</name>
</gene>
<accession>A0A644ZKF3</accession>
<evidence type="ECO:0000313" key="1">
    <source>
        <dbReference type="EMBL" id="MPM41362.1"/>
    </source>
</evidence>